<dbReference type="AlphaFoldDB" id="A0A0E1VSV7"/>
<dbReference type="Proteomes" id="UP000001812">
    <property type="component" value="Chromosome II"/>
</dbReference>
<organism evidence="1">
    <name type="scientific">Burkholderia pseudomallei 1710a</name>
    <dbReference type="NCBI Taxonomy" id="320371"/>
    <lineage>
        <taxon>Bacteria</taxon>
        <taxon>Pseudomonadati</taxon>
        <taxon>Pseudomonadota</taxon>
        <taxon>Betaproteobacteria</taxon>
        <taxon>Burkholderiales</taxon>
        <taxon>Burkholderiaceae</taxon>
        <taxon>Burkholderia</taxon>
        <taxon>pseudomallei group</taxon>
    </lineage>
</organism>
<dbReference type="HOGENOM" id="CLU_3341313_0_0_4"/>
<gene>
    <name evidence="1" type="ORF">BURPS1710A_A3164</name>
</gene>
<accession>A0A0E1VSV7</accession>
<dbReference type="EMBL" id="CM000833">
    <property type="protein sequence ID" value="EET04000.1"/>
    <property type="molecule type" value="Genomic_DNA"/>
</dbReference>
<evidence type="ECO:0000313" key="1">
    <source>
        <dbReference type="EMBL" id="EET04000.1"/>
    </source>
</evidence>
<reference evidence="1" key="1">
    <citation type="submission" date="2009-05" db="EMBL/GenBank/DDBJ databases">
        <authorList>
            <person name="Harkins D.M."/>
            <person name="DeShazer D."/>
            <person name="Woods D.E."/>
            <person name="Brinkac L.M."/>
            <person name="Brown K.A."/>
            <person name="Hung G.C."/>
            <person name="Tuanyok A."/>
            <person name="Zhang B."/>
            <person name="Nierman W.C."/>
        </authorList>
    </citation>
    <scope>NUCLEOTIDE SEQUENCE [LARGE SCALE GENOMIC DNA]</scope>
    <source>
        <strain evidence="1">1710a</strain>
    </source>
</reference>
<protein>
    <submittedName>
        <fullName evidence="1">Putative transposase</fullName>
    </submittedName>
</protein>
<sequence>MVFNKHRRTIEDRVAPCLRLDAAWGAAPADLKCKPLH</sequence>
<name>A0A0E1VSV7_BURPE</name>
<proteinExistence type="predicted"/>